<protein>
    <submittedName>
        <fullName evidence="4">MCE family protein</fullName>
    </submittedName>
</protein>
<feature type="domain" description="Mce/MlaD" evidence="3">
    <location>
        <begin position="45"/>
        <end position="124"/>
    </location>
</feature>
<dbReference type="EMBL" id="CP071091">
    <property type="protein sequence ID" value="QSQ11723.1"/>
    <property type="molecule type" value="Genomic_DNA"/>
</dbReference>
<keyword evidence="5" id="KW-1185">Reference proteome</keyword>
<evidence type="ECO:0000313" key="5">
    <source>
        <dbReference type="Proteomes" id="UP000663090"/>
    </source>
</evidence>
<evidence type="ECO:0000313" key="4">
    <source>
        <dbReference type="EMBL" id="QSQ11723.1"/>
    </source>
</evidence>
<feature type="region of interest" description="Disordered" evidence="1">
    <location>
        <begin position="368"/>
        <end position="392"/>
    </location>
</feature>
<keyword evidence="2" id="KW-0472">Membrane</keyword>
<dbReference type="RefSeq" id="WP_206713464.1">
    <property type="nucleotide sequence ID" value="NZ_CP071091.1"/>
</dbReference>
<evidence type="ECO:0000256" key="1">
    <source>
        <dbReference type="SAM" id="MobiDB-lite"/>
    </source>
</evidence>
<evidence type="ECO:0000256" key="2">
    <source>
        <dbReference type="SAM" id="Phobius"/>
    </source>
</evidence>
<dbReference type="PANTHER" id="PTHR33371">
    <property type="entry name" value="INTERMEMBRANE PHOSPHOLIPID TRANSPORT SYSTEM BINDING PROTEIN MLAD-RELATED"/>
    <property type="match status" value="1"/>
</dbReference>
<gene>
    <name evidence="4" type="ORF">JY572_25415</name>
</gene>
<feature type="transmembrane region" description="Helical" evidence="2">
    <location>
        <begin position="13"/>
        <end position="35"/>
    </location>
</feature>
<dbReference type="PANTHER" id="PTHR33371:SF4">
    <property type="entry name" value="INTERMEMBRANE PHOSPHOLIPID TRANSPORT SYSTEM BINDING PROTEIN MLAD"/>
    <property type="match status" value="1"/>
</dbReference>
<proteinExistence type="predicted"/>
<dbReference type="Proteomes" id="UP000663090">
    <property type="component" value="Chromosome"/>
</dbReference>
<name>A0ABX7N5Q8_9BACT</name>
<accession>A0ABX7N5Q8</accession>
<keyword evidence="2" id="KW-0812">Transmembrane</keyword>
<sequence length="392" mass="41721">MSLFTSTSRERRLAIRTGLFVALGLVVAGVVVFFIGQESRLFQRQVTYRVFLPNVQGLSDKSPVWLGGLEVGKVTGIFFSEDPQDPRLEVQLRVSARYQDRVKKDSTATLTSMGVLGDKAVDISLGTPTAPPLEAGGELTALTGGDLATLLTSASKVMDNSVAISESLLKTVQAYGDPRMIGDVQRGLSSLRAVLEQVENGDGVLHALIYDKEAGREVRGLMTNASRAAQRVDGAVGHLEALLAEVRSGDGTAHALIYGDEGATALRELGEAAGQLAGLIEDAKKSENGAVHQLVYGDARGMFADLGSAAADLKKITSTVAKGEGTVGGLISDPTVYEDLREVLGNVKRNRILRALVRFSLDNRKDLDQMGKVKRVDPPNAPSRSPPVPTTE</sequence>
<keyword evidence="2" id="KW-1133">Transmembrane helix</keyword>
<dbReference type="InterPro" id="IPR003399">
    <property type="entry name" value="Mce/MlaD"/>
</dbReference>
<organism evidence="4 5">
    <name type="scientific">Myxococcus landrumensis</name>
    <dbReference type="NCBI Taxonomy" id="2813577"/>
    <lineage>
        <taxon>Bacteria</taxon>
        <taxon>Pseudomonadati</taxon>
        <taxon>Myxococcota</taxon>
        <taxon>Myxococcia</taxon>
        <taxon>Myxococcales</taxon>
        <taxon>Cystobacterineae</taxon>
        <taxon>Myxococcaceae</taxon>
        <taxon>Myxococcus</taxon>
    </lineage>
</organism>
<reference evidence="4 5" key="1">
    <citation type="submission" date="2021-02" db="EMBL/GenBank/DDBJ databases">
        <title>De Novo genome assembly of isolated myxobacteria.</title>
        <authorList>
            <person name="Stevens D.C."/>
        </authorList>
    </citation>
    <scope>NUCLEOTIDE SEQUENCE [LARGE SCALE GENOMIC DNA]</scope>
    <source>
        <strain evidence="4 5">SCHIC003</strain>
    </source>
</reference>
<dbReference type="Pfam" id="PF02470">
    <property type="entry name" value="MlaD"/>
    <property type="match status" value="1"/>
</dbReference>
<feature type="compositionally biased region" description="Pro residues" evidence="1">
    <location>
        <begin position="379"/>
        <end position="392"/>
    </location>
</feature>
<dbReference type="InterPro" id="IPR052336">
    <property type="entry name" value="MlaD_Phospholipid_Transporter"/>
</dbReference>
<evidence type="ECO:0000259" key="3">
    <source>
        <dbReference type="Pfam" id="PF02470"/>
    </source>
</evidence>
<feature type="compositionally biased region" description="Basic and acidic residues" evidence="1">
    <location>
        <begin position="368"/>
        <end position="377"/>
    </location>
</feature>